<evidence type="ECO:0000256" key="2">
    <source>
        <dbReference type="SAM" id="Phobius"/>
    </source>
</evidence>
<name>A0ABP0BFZ8_9PEZI</name>
<keyword evidence="2" id="KW-0812">Transmembrane</keyword>
<accession>A0ABP0BFZ8</accession>
<dbReference type="PANTHER" id="PTHR35184">
    <property type="entry name" value="YALI0C10208P"/>
    <property type="match status" value="1"/>
</dbReference>
<feature type="transmembrane region" description="Helical" evidence="2">
    <location>
        <begin position="136"/>
        <end position="161"/>
    </location>
</feature>
<feature type="transmembrane region" description="Helical" evidence="2">
    <location>
        <begin position="33"/>
        <end position="54"/>
    </location>
</feature>
<dbReference type="EMBL" id="CAWUHB010000015">
    <property type="protein sequence ID" value="CAK7218483.1"/>
    <property type="molecule type" value="Genomic_DNA"/>
</dbReference>
<keyword evidence="2" id="KW-1133">Transmembrane helix</keyword>
<evidence type="ECO:0000313" key="3">
    <source>
        <dbReference type="EMBL" id="CAK7218483.1"/>
    </source>
</evidence>
<keyword evidence="2" id="KW-0472">Membrane</keyword>
<feature type="compositionally biased region" description="Acidic residues" evidence="1">
    <location>
        <begin position="350"/>
        <end position="360"/>
    </location>
</feature>
<evidence type="ECO:0000256" key="1">
    <source>
        <dbReference type="SAM" id="MobiDB-lite"/>
    </source>
</evidence>
<feature type="region of interest" description="Disordered" evidence="1">
    <location>
        <begin position="347"/>
        <end position="373"/>
    </location>
</feature>
<keyword evidence="4" id="KW-1185">Reference proteome</keyword>
<sequence length="373" mass="40330">MSSASAAATAGPPYAPTIAGLGGTPTPKVDDPIIAVLLLFFVAGAATNMTILQVNRRRGHKFVMSGMVFGFCMARTTALVMRIVWASRQHNVSIAIAANIFTVAGVVLLFLVNLIFTQRIVRAYRPRLGWSRPITYLFRFFFFSVPIVLIMVIPATVYSFFTLDVHKRDQLRRVQLTATTWMALLAFLPIPVTILTILAPPRPPHHGSVESFGRGQLRTKVGLLLFTSTVLALGAAFRAAVNFDVRPLSDPAWFDSRACYYCFNYVIEIIVVYTYTISRFDRRFHIPNGSSAPGHYAAGGAVAIKEGVADPAADRGESGVAAAGSAAAATGPDGAVLERKTTLADRINDESDVFGSDEEPTLNGNAIEGKSEN</sequence>
<protein>
    <recommendedName>
        <fullName evidence="5">Family c-likeg-protein-coupled receptor protein</fullName>
    </recommendedName>
</protein>
<dbReference type="Pfam" id="PF11309">
    <property type="entry name" value="DUF3112"/>
    <property type="match status" value="1"/>
</dbReference>
<comment type="caution">
    <text evidence="3">The sequence shown here is derived from an EMBL/GenBank/DDBJ whole genome shotgun (WGS) entry which is preliminary data.</text>
</comment>
<feature type="transmembrane region" description="Helical" evidence="2">
    <location>
        <begin position="181"/>
        <end position="200"/>
    </location>
</feature>
<dbReference type="Proteomes" id="UP001642405">
    <property type="component" value="Unassembled WGS sequence"/>
</dbReference>
<feature type="transmembrane region" description="Helical" evidence="2">
    <location>
        <begin position="221"/>
        <end position="238"/>
    </location>
</feature>
<organism evidence="3 4">
    <name type="scientific">Sporothrix curviconia</name>
    <dbReference type="NCBI Taxonomy" id="1260050"/>
    <lineage>
        <taxon>Eukaryota</taxon>
        <taxon>Fungi</taxon>
        <taxon>Dikarya</taxon>
        <taxon>Ascomycota</taxon>
        <taxon>Pezizomycotina</taxon>
        <taxon>Sordariomycetes</taxon>
        <taxon>Sordariomycetidae</taxon>
        <taxon>Ophiostomatales</taxon>
        <taxon>Ophiostomataceae</taxon>
        <taxon>Sporothrix</taxon>
    </lineage>
</organism>
<reference evidence="3 4" key="1">
    <citation type="submission" date="2024-01" db="EMBL/GenBank/DDBJ databases">
        <authorList>
            <person name="Allen C."/>
            <person name="Tagirdzhanova G."/>
        </authorList>
    </citation>
    <scope>NUCLEOTIDE SEQUENCE [LARGE SCALE GENOMIC DNA]</scope>
</reference>
<dbReference type="PANTHER" id="PTHR35184:SF1">
    <property type="entry name" value="INTEGRAL MEMBRANE PROTEIN"/>
    <property type="match status" value="1"/>
</dbReference>
<proteinExistence type="predicted"/>
<feature type="transmembrane region" description="Helical" evidence="2">
    <location>
        <begin position="66"/>
        <end position="86"/>
    </location>
</feature>
<dbReference type="InterPro" id="IPR021460">
    <property type="entry name" value="DUF3112"/>
</dbReference>
<feature type="transmembrane region" description="Helical" evidence="2">
    <location>
        <begin position="258"/>
        <end position="276"/>
    </location>
</feature>
<evidence type="ECO:0008006" key="5">
    <source>
        <dbReference type="Google" id="ProtNLM"/>
    </source>
</evidence>
<evidence type="ECO:0000313" key="4">
    <source>
        <dbReference type="Proteomes" id="UP001642405"/>
    </source>
</evidence>
<feature type="transmembrane region" description="Helical" evidence="2">
    <location>
        <begin position="92"/>
        <end position="116"/>
    </location>
</feature>
<gene>
    <name evidence="3" type="ORF">SCUCBS95973_003502</name>
</gene>